<dbReference type="InterPro" id="IPR014998">
    <property type="entry name" value="DUF1848"/>
</dbReference>
<accession>A0A926HM12</accession>
<dbReference type="AlphaFoldDB" id="A0A926HM12"/>
<dbReference type="Proteomes" id="UP000654279">
    <property type="component" value="Unassembled WGS sequence"/>
</dbReference>
<evidence type="ECO:0000313" key="2">
    <source>
        <dbReference type="Proteomes" id="UP000654279"/>
    </source>
</evidence>
<gene>
    <name evidence="1" type="ORF">H8699_04245</name>
</gene>
<sequence length="313" mass="35948">MIISASRRTDIPCFYSDWFFERIRAGKVWVRNPVNLHQISEISLSPEVVDGIVFWTKNPTPMLNHLHQLHQYMYYFQFTLNAYASDVEPRLPDKQRVLIPAFQRLSDAVGPERVVWRYDPIFLTRRYTMENHIRCFAALAKRLSLYTKRCTISFLDYYRNTAQNLAGLTLQHFTPAEQRRLAKALGEIAHSYGLEIDACAETLDLEEYGIGRARCIDGELLGRLLACPLAVRKDRNQRLACGCAESIDIGAYNTCPNGCRYCYANYSESLLRANGGQHDPHSPLLTGVPVEGDRVSVKKMYSLREQQMRLTEV</sequence>
<dbReference type="Pfam" id="PF08902">
    <property type="entry name" value="DUF1848"/>
    <property type="match status" value="1"/>
</dbReference>
<comment type="caution">
    <text evidence="1">The sequence shown here is derived from an EMBL/GenBank/DDBJ whole genome shotgun (WGS) entry which is preliminary data.</text>
</comment>
<protein>
    <submittedName>
        <fullName evidence="1">DUF1848 domain-containing protein</fullName>
    </submittedName>
</protein>
<evidence type="ECO:0000313" key="1">
    <source>
        <dbReference type="EMBL" id="MBC8528648.1"/>
    </source>
</evidence>
<dbReference type="EMBL" id="JACRSO010000001">
    <property type="protein sequence ID" value="MBC8528648.1"/>
    <property type="molecule type" value="Genomic_DNA"/>
</dbReference>
<proteinExistence type="predicted"/>
<keyword evidence="2" id="KW-1185">Reference proteome</keyword>
<dbReference type="RefSeq" id="WP_249284625.1">
    <property type="nucleotide sequence ID" value="NZ_JACRSO010000001.1"/>
</dbReference>
<organism evidence="1 2">
    <name type="scientific">Luoshenia tenuis</name>
    <dbReference type="NCBI Taxonomy" id="2763654"/>
    <lineage>
        <taxon>Bacteria</taxon>
        <taxon>Bacillati</taxon>
        <taxon>Bacillota</taxon>
        <taxon>Clostridia</taxon>
        <taxon>Christensenellales</taxon>
        <taxon>Christensenellaceae</taxon>
        <taxon>Luoshenia</taxon>
    </lineage>
</organism>
<reference evidence="1" key="1">
    <citation type="submission" date="2020-08" db="EMBL/GenBank/DDBJ databases">
        <title>Genome public.</title>
        <authorList>
            <person name="Liu C."/>
            <person name="Sun Q."/>
        </authorList>
    </citation>
    <scope>NUCLEOTIDE SEQUENCE</scope>
    <source>
        <strain evidence="1">NSJ-44</strain>
    </source>
</reference>
<name>A0A926HM12_9FIRM</name>